<proteinExistence type="inferred from homology"/>
<dbReference type="GO" id="GO:0016929">
    <property type="term" value="F:deSUMOylase activity"/>
    <property type="evidence" value="ECO:0007669"/>
    <property type="project" value="TreeGrafter"/>
</dbReference>
<keyword evidence="9" id="KW-1185">Reference proteome</keyword>
<evidence type="ECO:0000256" key="2">
    <source>
        <dbReference type="ARBA" id="ARBA00022670"/>
    </source>
</evidence>
<name>A0A2P5BBS1_PARAD</name>
<dbReference type="STRING" id="3476.A0A2P5BBS1"/>
<reference evidence="9" key="1">
    <citation type="submission" date="2016-06" db="EMBL/GenBank/DDBJ databases">
        <title>Parallel loss of symbiosis genes in relatives of nitrogen-fixing non-legume Parasponia.</title>
        <authorList>
            <person name="Van Velzen R."/>
            <person name="Holmer R."/>
            <person name="Bu F."/>
            <person name="Rutten L."/>
            <person name="Van Zeijl A."/>
            <person name="Liu W."/>
            <person name="Santuari L."/>
            <person name="Cao Q."/>
            <person name="Sharma T."/>
            <person name="Shen D."/>
            <person name="Roswanjaya Y."/>
            <person name="Wardhani T."/>
            <person name="Kalhor M.S."/>
            <person name="Jansen J."/>
            <person name="Van den Hoogen J."/>
            <person name="Gungor B."/>
            <person name="Hartog M."/>
            <person name="Hontelez J."/>
            <person name="Verver J."/>
            <person name="Yang W.-C."/>
            <person name="Schijlen E."/>
            <person name="Repin R."/>
            <person name="Schilthuizen M."/>
            <person name="Schranz E."/>
            <person name="Heidstra R."/>
            <person name="Miyata K."/>
            <person name="Fedorova E."/>
            <person name="Kohlen W."/>
            <person name="Bisseling T."/>
            <person name="Smit S."/>
            <person name="Geurts R."/>
        </authorList>
    </citation>
    <scope>NUCLEOTIDE SEQUENCE [LARGE SCALE GENOMIC DNA]</scope>
    <source>
        <strain evidence="9">cv. WU1-14</strain>
    </source>
</reference>
<feature type="domain" description="Ubiquitin-like protease family profile" evidence="7">
    <location>
        <begin position="91"/>
        <end position="259"/>
    </location>
</feature>
<evidence type="ECO:0000256" key="1">
    <source>
        <dbReference type="ARBA" id="ARBA00005234"/>
    </source>
</evidence>
<dbReference type="AlphaFoldDB" id="A0A2P5BBS1"/>
<gene>
    <name evidence="8" type="ORF">PanWU01x14_253490</name>
</gene>
<sequence length="381" mass="43282">MLVVKKDIISEVGKMMVAKGSVEPMTLAEEPHCADVEGDEEKLEEIDTFTDTNPHKATEEKSSKASVEEAGDSGDGIGRKRKHPSKDGSTNCTLSTDLQGLKKFKISKGRIVGPFHLLHPLTEDFMVMQFIFTLSRPTCDVLIKYGKIDVDRDMMKCMKPGGEIFGRILVPILAKARANHWLLADINMMDQSVNLWDSLSTPEDRAKRHEAALEMLEIKMAFGEGFKFAKFAVNHVEGIPQQDNDKDCGIFMMKFMEHFSSKEEQMDQFKSDAAWLDLTLKLVQHDCNEVRDESPPDTRFSTKKQKSKNMILNSLARRTRQSHRLAMNNSALLRKKCTQCDNLKEELMSLESIRSNLRLLIDKAIEMYQAVLTQLWSSNVF</sequence>
<keyword evidence="4" id="KW-0788">Thiol protease</keyword>
<keyword evidence="5" id="KW-0175">Coiled coil</keyword>
<accession>A0A2P5BBS1</accession>
<evidence type="ECO:0000256" key="4">
    <source>
        <dbReference type="ARBA" id="ARBA00022807"/>
    </source>
</evidence>
<dbReference type="GO" id="GO:0005634">
    <property type="term" value="C:nucleus"/>
    <property type="evidence" value="ECO:0007669"/>
    <property type="project" value="TreeGrafter"/>
</dbReference>
<dbReference type="SUPFAM" id="SSF54001">
    <property type="entry name" value="Cysteine proteinases"/>
    <property type="match status" value="1"/>
</dbReference>
<dbReference type="Pfam" id="PF02902">
    <property type="entry name" value="Peptidase_C48"/>
    <property type="match status" value="1"/>
</dbReference>
<feature type="region of interest" description="Disordered" evidence="6">
    <location>
        <begin position="31"/>
        <end position="92"/>
    </location>
</feature>
<evidence type="ECO:0000256" key="5">
    <source>
        <dbReference type="SAM" id="Coils"/>
    </source>
</evidence>
<dbReference type="GO" id="GO:0006508">
    <property type="term" value="P:proteolysis"/>
    <property type="evidence" value="ECO:0007669"/>
    <property type="project" value="UniProtKB-KW"/>
</dbReference>
<protein>
    <submittedName>
        <fullName evidence="8">Ulp1 protease family, C-terminal catalytic domain containing protein</fullName>
    </submittedName>
</protein>
<dbReference type="InterPro" id="IPR038765">
    <property type="entry name" value="Papain-like_cys_pep_sf"/>
</dbReference>
<dbReference type="GO" id="GO:0016926">
    <property type="term" value="P:protein desumoylation"/>
    <property type="evidence" value="ECO:0007669"/>
    <property type="project" value="TreeGrafter"/>
</dbReference>
<evidence type="ECO:0000313" key="9">
    <source>
        <dbReference type="Proteomes" id="UP000237105"/>
    </source>
</evidence>
<dbReference type="OrthoDB" id="1939479at2759"/>
<feature type="compositionally biased region" description="Basic and acidic residues" evidence="6">
    <location>
        <begin position="53"/>
        <end position="67"/>
    </location>
</feature>
<dbReference type="PROSITE" id="PS50600">
    <property type="entry name" value="ULP_PROTEASE"/>
    <property type="match status" value="1"/>
</dbReference>
<dbReference type="PANTHER" id="PTHR12606">
    <property type="entry name" value="SENTRIN/SUMO-SPECIFIC PROTEASE"/>
    <property type="match status" value="1"/>
</dbReference>
<evidence type="ECO:0000313" key="8">
    <source>
        <dbReference type="EMBL" id="PON46225.1"/>
    </source>
</evidence>
<keyword evidence="3" id="KW-0378">Hydrolase</keyword>
<dbReference type="Gene3D" id="3.40.395.10">
    <property type="entry name" value="Adenoviral Proteinase, Chain A"/>
    <property type="match status" value="1"/>
</dbReference>
<comment type="similarity">
    <text evidence="1">Belongs to the peptidase C48 family.</text>
</comment>
<evidence type="ECO:0000256" key="3">
    <source>
        <dbReference type="ARBA" id="ARBA00022801"/>
    </source>
</evidence>
<dbReference type="PANTHER" id="PTHR12606:SF141">
    <property type="entry name" value="GH15225P-RELATED"/>
    <property type="match status" value="1"/>
</dbReference>
<dbReference type="InterPro" id="IPR003653">
    <property type="entry name" value="Peptidase_C48_C"/>
</dbReference>
<dbReference type="EMBL" id="JXTB01000316">
    <property type="protein sequence ID" value="PON46225.1"/>
    <property type="molecule type" value="Genomic_DNA"/>
</dbReference>
<feature type="compositionally biased region" description="Acidic residues" evidence="6">
    <location>
        <begin position="36"/>
        <end position="48"/>
    </location>
</feature>
<dbReference type="Proteomes" id="UP000237105">
    <property type="component" value="Unassembled WGS sequence"/>
</dbReference>
<organism evidence="8 9">
    <name type="scientific">Parasponia andersonii</name>
    <name type="common">Sponia andersonii</name>
    <dbReference type="NCBI Taxonomy" id="3476"/>
    <lineage>
        <taxon>Eukaryota</taxon>
        <taxon>Viridiplantae</taxon>
        <taxon>Streptophyta</taxon>
        <taxon>Embryophyta</taxon>
        <taxon>Tracheophyta</taxon>
        <taxon>Spermatophyta</taxon>
        <taxon>Magnoliopsida</taxon>
        <taxon>eudicotyledons</taxon>
        <taxon>Gunneridae</taxon>
        <taxon>Pentapetalae</taxon>
        <taxon>rosids</taxon>
        <taxon>fabids</taxon>
        <taxon>Rosales</taxon>
        <taxon>Cannabaceae</taxon>
        <taxon>Parasponia</taxon>
    </lineage>
</organism>
<evidence type="ECO:0000256" key="6">
    <source>
        <dbReference type="SAM" id="MobiDB-lite"/>
    </source>
</evidence>
<evidence type="ECO:0000259" key="7">
    <source>
        <dbReference type="PROSITE" id="PS50600"/>
    </source>
</evidence>
<feature type="coiled-coil region" evidence="5">
    <location>
        <begin position="333"/>
        <end position="360"/>
    </location>
</feature>
<keyword evidence="2 8" id="KW-0645">Protease</keyword>
<comment type="caution">
    <text evidence="8">The sequence shown here is derived from an EMBL/GenBank/DDBJ whole genome shotgun (WGS) entry which is preliminary data.</text>
</comment>